<name>A0AA49GK40_9BACT</name>
<keyword evidence="2" id="KW-0472">Membrane</keyword>
<dbReference type="Gene3D" id="3.30.565.10">
    <property type="entry name" value="Histidine kinase-like ATPase, C-terminal domain"/>
    <property type="match status" value="1"/>
</dbReference>
<dbReference type="InterPro" id="IPR050640">
    <property type="entry name" value="Bact_2-comp_sensor_kinase"/>
</dbReference>
<dbReference type="Pfam" id="PF06580">
    <property type="entry name" value="His_kinase"/>
    <property type="match status" value="1"/>
</dbReference>
<gene>
    <name evidence="4" type="ORF">QYS48_14315</name>
</gene>
<keyword evidence="2" id="KW-0812">Transmembrane</keyword>
<feature type="domain" description="Signal transduction histidine kinase internal region" evidence="3">
    <location>
        <begin position="158"/>
        <end position="236"/>
    </location>
</feature>
<dbReference type="GO" id="GO:0016020">
    <property type="term" value="C:membrane"/>
    <property type="evidence" value="ECO:0007669"/>
    <property type="project" value="InterPro"/>
</dbReference>
<reference evidence="4" key="1">
    <citation type="submission" date="2023-08" db="EMBL/GenBank/DDBJ databases">
        <title>Comparative genomics and taxonomic characterization of three novel marine species of genus Marivirga.</title>
        <authorList>
            <person name="Muhammad N."/>
            <person name="Kim S.-G."/>
        </authorList>
    </citation>
    <scope>NUCLEOTIDE SEQUENCE [LARGE SCALE GENOMIC DNA]</scope>
    <source>
        <strain evidence="4">ABR2-2</strain>
    </source>
</reference>
<dbReference type="SUPFAM" id="SSF55874">
    <property type="entry name" value="ATPase domain of HSP90 chaperone/DNA topoisomerase II/histidine kinase"/>
    <property type="match status" value="1"/>
</dbReference>
<dbReference type="RefSeq" id="WP_308357221.1">
    <property type="nucleotide sequence ID" value="NZ_CP129970.2"/>
</dbReference>
<accession>A0AA49GK40</accession>
<feature type="transmembrane region" description="Helical" evidence="2">
    <location>
        <begin position="75"/>
        <end position="95"/>
    </location>
</feature>
<dbReference type="PANTHER" id="PTHR34220">
    <property type="entry name" value="SENSOR HISTIDINE KINASE YPDA"/>
    <property type="match status" value="1"/>
</dbReference>
<evidence type="ECO:0000256" key="2">
    <source>
        <dbReference type="SAM" id="Phobius"/>
    </source>
</evidence>
<dbReference type="AlphaFoldDB" id="A0AA49GK40"/>
<dbReference type="PANTHER" id="PTHR34220:SF7">
    <property type="entry name" value="SENSOR HISTIDINE KINASE YPDA"/>
    <property type="match status" value="1"/>
</dbReference>
<feature type="transmembrane region" description="Helical" evidence="2">
    <location>
        <begin position="12"/>
        <end position="34"/>
    </location>
</feature>
<keyword evidence="2" id="KW-1133">Transmembrane helix</keyword>
<protein>
    <submittedName>
        <fullName evidence="4">Histidine kinase</fullName>
    </submittedName>
</protein>
<feature type="transmembrane region" description="Helical" evidence="2">
    <location>
        <begin position="46"/>
        <end position="63"/>
    </location>
</feature>
<keyword evidence="5" id="KW-1185">Reference proteome</keyword>
<dbReference type="InterPro" id="IPR036890">
    <property type="entry name" value="HATPase_C_sf"/>
</dbReference>
<keyword evidence="4" id="KW-0418">Kinase</keyword>
<evidence type="ECO:0000313" key="4">
    <source>
        <dbReference type="EMBL" id="WKK83503.2"/>
    </source>
</evidence>
<dbReference type="EMBL" id="CP129970">
    <property type="protein sequence ID" value="WKK83503.2"/>
    <property type="molecule type" value="Genomic_DNA"/>
</dbReference>
<dbReference type="InterPro" id="IPR010559">
    <property type="entry name" value="Sig_transdc_His_kin_internal"/>
</dbReference>
<evidence type="ECO:0000259" key="3">
    <source>
        <dbReference type="Pfam" id="PF06580"/>
    </source>
</evidence>
<evidence type="ECO:0000313" key="5">
    <source>
        <dbReference type="Proteomes" id="UP001244443"/>
    </source>
</evidence>
<evidence type="ECO:0000256" key="1">
    <source>
        <dbReference type="SAM" id="Coils"/>
    </source>
</evidence>
<keyword evidence="4" id="KW-0808">Transferase</keyword>
<organism evidence="4 5">
    <name type="scientific">Marivirga arenosa</name>
    <dbReference type="NCBI Taxonomy" id="3059076"/>
    <lineage>
        <taxon>Bacteria</taxon>
        <taxon>Pseudomonadati</taxon>
        <taxon>Bacteroidota</taxon>
        <taxon>Cytophagia</taxon>
        <taxon>Cytophagales</taxon>
        <taxon>Marivirgaceae</taxon>
        <taxon>Marivirga</taxon>
    </lineage>
</organism>
<dbReference type="GO" id="GO:0000155">
    <property type="term" value="F:phosphorelay sensor kinase activity"/>
    <property type="evidence" value="ECO:0007669"/>
    <property type="project" value="InterPro"/>
</dbReference>
<dbReference type="Proteomes" id="UP001244443">
    <property type="component" value="Chromosome"/>
</dbReference>
<feature type="coiled-coil region" evidence="1">
    <location>
        <begin position="136"/>
        <end position="163"/>
    </location>
</feature>
<proteinExistence type="predicted"/>
<feature type="transmembrane region" description="Helical" evidence="2">
    <location>
        <begin position="115"/>
        <end position="133"/>
    </location>
</feature>
<sequence>MIISFLHQRNNAWLKLIIIFLLLLSLCTLLFMYYGQSVWASLIDNSIFSLLLFSAFIILENVFKNYIPTAKNRILVYIIPLVISIAILFLGDFILQKLAISSEINQDFLDQVFVLRAFIISIILVFYTVLININAKIKEQKEIEERENKIQQLAKESELYQLKQQLQPHFLFNSLNSISALINQKPEKAREMTLQLSDFLRNTIKKEANNWITAEEELKFLKLFTDIENVRFGHRLAIKFQFNDELMEMKLPHLLIQPILENAIKHSLYTLENDVEINVLFDQYQNNLRVRITNPYDSKVGQAKGSGFGLDAVNRRLFLIFGRYDLLKITDQDQTFMVDLTIPQQK</sequence>
<keyword evidence="1" id="KW-0175">Coiled coil</keyword>